<dbReference type="PANTHER" id="PTHR47623:SF1">
    <property type="entry name" value="OS09G0287300 PROTEIN"/>
    <property type="match status" value="1"/>
</dbReference>
<evidence type="ECO:0000313" key="2">
    <source>
        <dbReference type="Proteomes" id="UP000636110"/>
    </source>
</evidence>
<protein>
    <submittedName>
        <fullName evidence="1">Histidine phosphatase family protein</fullName>
    </submittedName>
</protein>
<comment type="caution">
    <text evidence="1">The sequence shown here is derived from an EMBL/GenBank/DDBJ whole genome shotgun (WGS) entry which is preliminary data.</text>
</comment>
<dbReference type="InterPro" id="IPR013078">
    <property type="entry name" value="His_Pase_superF_clade-1"/>
</dbReference>
<dbReference type="PANTHER" id="PTHR47623">
    <property type="entry name" value="OS09G0287300 PROTEIN"/>
    <property type="match status" value="1"/>
</dbReference>
<organism evidence="1 2">
    <name type="scientific">Pedobacter gandavensis</name>
    <dbReference type="NCBI Taxonomy" id="2679963"/>
    <lineage>
        <taxon>Bacteria</taxon>
        <taxon>Pseudomonadati</taxon>
        <taxon>Bacteroidota</taxon>
        <taxon>Sphingobacteriia</taxon>
        <taxon>Sphingobacteriales</taxon>
        <taxon>Sphingobacteriaceae</taxon>
        <taxon>Pedobacter</taxon>
    </lineage>
</organism>
<dbReference type="SUPFAM" id="SSF53254">
    <property type="entry name" value="Phosphoglycerate mutase-like"/>
    <property type="match status" value="1"/>
</dbReference>
<dbReference type="Proteomes" id="UP000636110">
    <property type="component" value="Unassembled WGS sequence"/>
</dbReference>
<dbReference type="RefSeq" id="WP_182956408.1">
    <property type="nucleotide sequence ID" value="NZ_WNXC01000002.1"/>
</dbReference>
<accession>A0ABR6EW67</accession>
<dbReference type="InterPro" id="IPR029033">
    <property type="entry name" value="His_PPase_superfam"/>
</dbReference>
<dbReference type="EMBL" id="WNXC01000002">
    <property type="protein sequence ID" value="MBB2149206.1"/>
    <property type="molecule type" value="Genomic_DNA"/>
</dbReference>
<proteinExistence type="predicted"/>
<dbReference type="CDD" id="cd07067">
    <property type="entry name" value="HP_PGM_like"/>
    <property type="match status" value="1"/>
</dbReference>
<dbReference type="Pfam" id="PF00300">
    <property type="entry name" value="His_Phos_1"/>
    <property type="match status" value="1"/>
</dbReference>
<name>A0ABR6EW67_9SPHI</name>
<keyword evidence="2" id="KW-1185">Reference proteome</keyword>
<reference evidence="1 2" key="1">
    <citation type="submission" date="2019-11" db="EMBL/GenBank/DDBJ databases">
        <title>Description of Pedobacter sp. LMG 31462T.</title>
        <authorList>
            <person name="Carlier A."/>
            <person name="Qi S."/>
            <person name="Vandamme P."/>
        </authorList>
    </citation>
    <scope>NUCLEOTIDE SEQUENCE [LARGE SCALE GENOMIC DNA]</scope>
    <source>
        <strain evidence="1 2">LMG 31462</strain>
    </source>
</reference>
<sequence>MGKQLLLIRHGKSDWGNSHISDFERPLNARGLRNAPEMAGRILKKDLVPQLLVSSPAIRALTTARNFAEVWNKPLGQIQEESSIYEANVMALLSTVNKLSDKHNSVALFGHNPGLTEFANYLSNANIYNIPTCGTVLMEFPFEKWEQISHHTGNLLAFDFPKSADED</sequence>
<dbReference type="Gene3D" id="3.40.50.1240">
    <property type="entry name" value="Phosphoglycerate mutase-like"/>
    <property type="match status" value="1"/>
</dbReference>
<gene>
    <name evidence="1" type="ORF">GM920_09830</name>
</gene>
<evidence type="ECO:0000313" key="1">
    <source>
        <dbReference type="EMBL" id="MBB2149206.1"/>
    </source>
</evidence>